<dbReference type="Proteomes" id="UP000294257">
    <property type="component" value="Unassembled WGS sequence"/>
</dbReference>
<feature type="domain" description="ABC transporter" evidence="7">
    <location>
        <begin position="2"/>
        <end position="241"/>
    </location>
</feature>
<dbReference type="GO" id="GO:0022857">
    <property type="term" value="F:transmembrane transporter activity"/>
    <property type="evidence" value="ECO:0007669"/>
    <property type="project" value="TreeGrafter"/>
</dbReference>
<dbReference type="GO" id="GO:0006865">
    <property type="term" value="P:amino acid transport"/>
    <property type="evidence" value="ECO:0007669"/>
    <property type="project" value="UniProtKB-KW"/>
</dbReference>
<dbReference type="AlphaFoldDB" id="A0A4Q7KVW9"/>
<keyword evidence="3 8" id="KW-0067">ATP-binding</keyword>
<keyword evidence="5" id="KW-0029">Amino-acid transport</keyword>
<dbReference type="SMART" id="SM00930">
    <property type="entry name" value="NIL"/>
    <property type="match status" value="1"/>
</dbReference>
<dbReference type="PROSITE" id="PS00211">
    <property type="entry name" value="ABC_TRANSPORTER_1"/>
    <property type="match status" value="1"/>
</dbReference>
<reference evidence="8 9" key="1">
    <citation type="submission" date="2019-02" db="EMBL/GenBank/DDBJ databases">
        <title>Genomic Encyclopedia of Type Strains, Phase IV (KMG-IV): sequencing the most valuable type-strain genomes for metagenomic binning, comparative biology and taxonomic classification.</title>
        <authorList>
            <person name="Goeker M."/>
        </authorList>
    </citation>
    <scope>NUCLEOTIDE SEQUENCE [LARGE SCALE GENOMIC DNA]</scope>
    <source>
        <strain evidence="8 9">DSM 101727</strain>
    </source>
</reference>
<name>A0A4Q7KVW9_9PSEU</name>
<evidence type="ECO:0000256" key="5">
    <source>
        <dbReference type="ARBA" id="ARBA00022970"/>
    </source>
</evidence>
<keyword evidence="5" id="KW-0813">Transport</keyword>
<dbReference type="InterPro" id="IPR018449">
    <property type="entry name" value="NIL_domain"/>
</dbReference>
<dbReference type="GO" id="GO:0016887">
    <property type="term" value="F:ATP hydrolysis activity"/>
    <property type="evidence" value="ECO:0007669"/>
    <property type="project" value="InterPro"/>
</dbReference>
<dbReference type="InterPro" id="IPR045865">
    <property type="entry name" value="ACT-like_dom_sf"/>
</dbReference>
<dbReference type="SMART" id="SM00382">
    <property type="entry name" value="AAA"/>
    <property type="match status" value="1"/>
</dbReference>
<dbReference type="InterPro" id="IPR015854">
    <property type="entry name" value="ABC_transpr_LolD-like"/>
</dbReference>
<organism evidence="8 9">
    <name type="scientific">Herbihabitans rhizosphaerae</name>
    <dbReference type="NCBI Taxonomy" id="1872711"/>
    <lineage>
        <taxon>Bacteria</taxon>
        <taxon>Bacillati</taxon>
        <taxon>Actinomycetota</taxon>
        <taxon>Actinomycetes</taxon>
        <taxon>Pseudonocardiales</taxon>
        <taxon>Pseudonocardiaceae</taxon>
        <taxon>Herbihabitans</taxon>
    </lineage>
</organism>
<gene>
    <name evidence="8" type="ORF">EV193_103129</name>
</gene>
<dbReference type="RefSeq" id="WP_130343819.1">
    <property type="nucleotide sequence ID" value="NZ_SGWQ01000003.1"/>
</dbReference>
<evidence type="ECO:0000313" key="9">
    <source>
        <dbReference type="Proteomes" id="UP000294257"/>
    </source>
</evidence>
<comment type="caution">
    <text evidence="8">The sequence shown here is derived from an EMBL/GenBank/DDBJ whole genome shotgun (WGS) entry which is preliminary data.</text>
</comment>
<proteinExistence type="predicted"/>
<dbReference type="Pfam" id="PF00005">
    <property type="entry name" value="ABC_tran"/>
    <property type="match status" value="1"/>
</dbReference>
<keyword evidence="4" id="KW-1278">Translocase</keyword>
<evidence type="ECO:0000256" key="2">
    <source>
        <dbReference type="ARBA" id="ARBA00022741"/>
    </source>
</evidence>
<dbReference type="InterPro" id="IPR003439">
    <property type="entry name" value="ABC_transporter-like_ATP-bd"/>
</dbReference>
<dbReference type="GO" id="GO:0005886">
    <property type="term" value="C:plasma membrane"/>
    <property type="evidence" value="ECO:0007669"/>
    <property type="project" value="TreeGrafter"/>
</dbReference>
<dbReference type="SUPFAM" id="SSF55021">
    <property type="entry name" value="ACT-like"/>
    <property type="match status" value="1"/>
</dbReference>
<dbReference type="SUPFAM" id="SSF52540">
    <property type="entry name" value="P-loop containing nucleoside triphosphate hydrolases"/>
    <property type="match status" value="1"/>
</dbReference>
<dbReference type="Gene3D" id="3.40.50.300">
    <property type="entry name" value="P-loop containing nucleotide triphosphate hydrolases"/>
    <property type="match status" value="1"/>
</dbReference>
<protein>
    <submittedName>
        <fullName evidence="8">D-methionine transport system ATP-binding protein</fullName>
    </submittedName>
</protein>
<evidence type="ECO:0000256" key="6">
    <source>
        <dbReference type="ARBA" id="ARBA00023136"/>
    </source>
</evidence>
<sequence length="337" mass="34538">MITIEHLSKSFWGDKGPVLALRDVTLDVGDGAIAGVVGPSGSGKSTLARLLALQDRPDSGSIRFNGVDTVGLDSRRLRETKRLIGTVTGEDKLVAQRTAAGNIALPLEQAGIDGPQRRNKVGTLLDLIGLTDAAGAHPDTLSPGQQRRIALARALVGNPSVLLADDVTAGLDADAGVGVLTALDRARAELGVTVLLATTDAGAVRRVADDVAILDGGRVVESGTLLDLIKDPSSRAANTLLPALDPLPAATSARHDRIAEVLLVGFAAVGALLPEAGARFGVDIAVLGGGLTRLGDTPVARFRVGVTGERADATLAWITERGGHVHREPTGPQGVAA</sequence>
<keyword evidence="2" id="KW-0547">Nucleotide-binding</keyword>
<accession>A0A4Q7KVW9</accession>
<dbReference type="InterPro" id="IPR027417">
    <property type="entry name" value="P-loop_NTPase"/>
</dbReference>
<evidence type="ECO:0000256" key="1">
    <source>
        <dbReference type="ARBA" id="ARBA00022475"/>
    </source>
</evidence>
<dbReference type="PANTHER" id="PTHR24220">
    <property type="entry name" value="IMPORT ATP-BINDING PROTEIN"/>
    <property type="match status" value="1"/>
</dbReference>
<dbReference type="GO" id="GO:0005524">
    <property type="term" value="F:ATP binding"/>
    <property type="evidence" value="ECO:0007669"/>
    <property type="project" value="UniProtKB-KW"/>
</dbReference>
<keyword evidence="1" id="KW-1003">Cell membrane</keyword>
<dbReference type="EMBL" id="SGWQ01000003">
    <property type="protein sequence ID" value="RZS40815.1"/>
    <property type="molecule type" value="Genomic_DNA"/>
</dbReference>
<dbReference type="PROSITE" id="PS50893">
    <property type="entry name" value="ABC_TRANSPORTER_2"/>
    <property type="match status" value="1"/>
</dbReference>
<keyword evidence="9" id="KW-1185">Reference proteome</keyword>
<evidence type="ECO:0000256" key="3">
    <source>
        <dbReference type="ARBA" id="ARBA00022840"/>
    </source>
</evidence>
<evidence type="ECO:0000256" key="4">
    <source>
        <dbReference type="ARBA" id="ARBA00022967"/>
    </source>
</evidence>
<dbReference type="InterPro" id="IPR003593">
    <property type="entry name" value="AAA+_ATPase"/>
</dbReference>
<dbReference type="OrthoDB" id="4398079at2"/>
<evidence type="ECO:0000313" key="8">
    <source>
        <dbReference type="EMBL" id="RZS40815.1"/>
    </source>
</evidence>
<keyword evidence="6" id="KW-0472">Membrane</keyword>
<dbReference type="InterPro" id="IPR017871">
    <property type="entry name" value="ABC_transporter-like_CS"/>
</dbReference>
<dbReference type="Pfam" id="PF09383">
    <property type="entry name" value="NIL"/>
    <property type="match status" value="1"/>
</dbReference>
<evidence type="ECO:0000259" key="7">
    <source>
        <dbReference type="PROSITE" id="PS50893"/>
    </source>
</evidence>